<sequence length="257" mass="28095">MSAWVLVRGLTREARHWAELPRQMGEAGVEGEVLSVDLPGCGEHAAVRAPLAVGGMTEFVRRDLAARGYAPPYRFVALSLGAMVAVDWARRFPGEVERLVLINTSLRPFSGPLARLRPGAWPALLLAAARWRSRRAAEAAIHAVTCERRDKIDTDLAQWIAIYRSAPVSRANALRQLVAAARFRASREAPPCPVLIVSSREDALVDSACSTAIARAWDAEHRIHSWAGHDLPHDDAGWLATAIAEWACAVRRPVSLP</sequence>
<dbReference type="GeneID" id="95552726"/>
<protein>
    <submittedName>
        <fullName evidence="2">Pimeloyl-ACP methyl ester carboxylesterase</fullName>
    </submittedName>
</protein>
<dbReference type="PANTHER" id="PTHR43689:SF8">
    <property type="entry name" value="ALPHA_BETA-HYDROLASES SUPERFAMILY PROTEIN"/>
    <property type="match status" value="1"/>
</dbReference>
<evidence type="ECO:0000313" key="3">
    <source>
        <dbReference type="Proteomes" id="UP000192911"/>
    </source>
</evidence>
<proteinExistence type="predicted"/>
<feature type="domain" description="AB hydrolase-1" evidence="1">
    <location>
        <begin position="5"/>
        <end position="240"/>
    </location>
</feature>
<reference evidence="3" key="1">
    <citation type="submission" date="2017-04" db="EMBL/GenBank/DDBJ databases">
        <authorList>
            <person name="Varghese N."/>
            <person name="Submissions S."/>
        </authorList>
    </citation>
    <scope>NUCLEOTIDE SEQUENCE [LARGE SCALE GENOMIC DNA]</scope>
    <source>
        <strain evidence="3">Ballard 720</strain>
    </source>
</reference>
<accession>A0A1X7GD87</accession>
<dbReference type="STRING" id="28094.SAMN06295900_11542"/>
<dbReference type="PANTHER" id="PTHR43689">
    <property type="entry name" value="HYDROLASE"/>
    <property type="match status" value="1"/>
</dbReference>
<dbReference type="AlphaFoldDB" id="A0A1X7GD87"/>
<dbReference type="OrthoDB" id="5290302at2"/>
<dbReference type="InterPro" id="IPR000073">
    <property type="entry name" value="AB_hydrolase_1"/>
</dbReference>
<name>A0A1X7GD87_TRICW</name>
<dbReference type="Pfam" id="PF12697">
    <property type="entry name" value="Abhydrolase_6"/>
    <property type="match status" value="1"/>
</dbReference>
<organism evidence="2 3">
    <name type="scientific">Trinickia caryophylli</name>
    <name type="common">Paraburkholderia caryophylli</name>
    <dbReference type="NCBI Taxonomy" id="28094"/>
    <lineage>
        <taxon>Bacteria</taxon>
        <taxon>Pseudomonadati</taxon>
        <taxon>Pseudomonadota</taxon>
        <taxon>Betaproteobacteria</taxon>
        <taxon>Burkholderiales</taxon>
        <taxon>Burkholderiaceae</taxon>
        <taxon>Trinickia</taxon>
    </lineage>
</organism>
<dbReference type="RefSeq" id="WP_085229649.1">
    <property type="nucleotide sequence ID" value="NZ_BSQD01000008.1"/>
</dbReference>
<evidence type="ECO:0000313" key="2">
    <source>
        <dbReference type="EMBL" id="SMF67890.1"/>
    </source>
</evidence>
<dbReference type="Proteomes" id="UP000192911">
    <property type="component" value="Unassembled WGS sequence"/>
</dbReference>
<dbReference type="SUPFAM" id="SSF53474">
    <property type="entry name" value="alpha/beta-Hydrolases"/>
    <property type="match status" value="1"/>
</dbReference>
<keyword evidence="3" id="KW-1185">Reference proteome</keyword>
<dbReference type="PRINTS" id="PR00111">
    <property type="entry name" value="ABHYDROLASE"/>
</dbReference>
<dbReference type="InterPro" id="IPR029058">
    <property type="entry name" value="AB_hydrolase_fold"/>
</dbReference>
<evidence type="ECO:0000259" key="1">
    <source>
        <dbReference type="Pfam" id="PF12697"/>
    </source>
</evidence>
<dbReference type="Gene3D" id="3.40.50.1820">
    <property type="entry name" value="alpha/beta hydrolase"/>
    <property type="match status" value="1"/>
</dbReference>
<dbReference type="EMBL" id="FXAH01000015">
    <property type="protein sequence ID" value="SMF67890.1"/>
    <property type="molecule type" value="Genomic_DNA"/>
</dbReference>
<gene>
    <name evidence="2" type="ORF">SAMN06295900_11542</name>
</gene>